<protein>
    <submittedName>
        <fullName evidence="7">Transcriptional regulator</fullName>
    </submittedName>
</protein>
<reference evidence="7 8" key="1">
    <citation type="submission" date="2018-02" db="EMBL/GenBank/DDBJ databases">
        <title>Solimicrobium silvestre gen. nov., sp. nov., isolated from alpine forest soil.</title>
        <authorList>
            <person name="Margesin R."/>
            <person name="Albuquerque L."/>
            <person name="Zhang D.-C."/>
            <person name="Froufe H.J.C."/>
            <person name="Severino R."/>
            <person name="Roxo I."/>
            <person name="Egas C."/>
            <person name="Da Costa M.S."/>
        </authorList>
    </citation>
    <scope>NUCLEOTIDE SEQUENCE [LARGE SCALE GENOMIC DNA]</scope>
    <source>
        <strain evidence="7 8">S20-91</strain>
    </source>
</reference>
<keyword evidence="5" id="KW-0804">Transcription</keyword>
<dbReference type="PANTHER" id="PTHR46577:SF1">
    <property type="entry name" value="HTH-TYPE TRANSCRIPTIONAL REGULATORY PROTEIN GABR"/>
    <property type="match status" value="1"/>
</dbReference>
<dbReference type="InterPro" id="IPR036388">
    <property type="entry name" value="WH-like_DNA-bd_sf"/>
</dbReference>
<dbReference type="Proteomes" id="UP000237839">
    <property type="component" value="Unassembled WGS sequence"/>
</dbReference>
<dbReference type="InterPro" id="IPR000524">
    <property type="entry name" value="Tscrpt_reg_HTH_GntR"/>
</dbReference>
<evidence type="ECO:0000313" key="8">
    <source>
        <dbReference type="Proteomes" id="UP000237839"/>
    </source>
</evidence>
<dbReference type="RefSeq" id="WP_105530602.1">
    <property type="nucleotide sequence ID" value="NZ_PUGF01000003.1"/>
</dbReference>
<dbReference type="PROSITE" id="PS50949">
    <property type="entry name" value="HTH_GNTR"/>
    <property type="match status" value="1"/>
</dbReference>
<gene>
    <name evidence="7" type="ORF">S2091_0891</name>
</gene>
<evidence type="ECO:0000256" key="5">
    <source>
        <dbReference type="ARBA" id="ARBA00023163"/>
    </source>
</evidence>
<dbReference type="EMBL" id="PUGF01000003">
    <property type="protein sequence ID" value="PRC94270.1"/>
    <property type="molecule type" value="Genomic_DNA"/>
</dbReference>
<evidence type="ECO:0000256" key="1">
    <source>
        <dbReference type="ARBA" id="ARBA00005384"/>
    </source>
</evidence>
<evidence type="ECO:0000256" key="3">
    <source>
        <dbReference type="ARBA" id="ARBA00023015"/>
    </source>
</evidence>
<evidence type="ECO:0000313" key="7">
    <source>
        <dbReference type="EMBL" id="PRC94270.1"/>
    </source>
</evidence>
<keyword evidence="3" id="KW-0805">Transcription regulation</keyword>
<dbReference type="GO" id="GO:0003677">
    <property type="term" value="F:DNA binding"/>
    <property type="evidence" value="ECO:0007669"/>
    <property type="project" value="UniProtKB-KW"/>
</dbReference>
<dbReference type="InterPro" id="IPR036390">
    <property type="entry name" value="WH_DNA-bd_sf"/>
</dbReference>
<name>A0A2S9H2T1_9BURK</name>
<dbReference type="InterPro" id="IPR004839">
    <property type="entry name" value="Aminotransferase_I/II_large"/>
</dbReference>
<evidence type="ECO:0000259" key="6">
    <source>
        <dbReference type="PROSITE" id="PS50949"/>
    </source>
</evidence>
<dbReference type="AlphaFoldDB" id="A0A2S9H2T1"/>
<keyword evidence="8" id="KW-1185">Reference proteome</keyword>
<dbReference type="InterPro" id="IPR051446">
    <property type="entry name" value="HTH_trans_reg/aminotransferase"/>
</dbReference>
<keyword evidence="4" id="KW-0238">DNA-binding</keyword>
<dbReference type="GO" id="GO:0030170">
    <property type="term" value="F:pyridoxal phosphate binding"/>
    <property type="evidence" value="ECO:0007669"/>
    <property type="project" value="InterPro"/>
</dbReference>
<accession>A0A2S9H2T1</accession>
<feature type="domain" description="HTH gntR-type" evidence="6">
    <location>
        <begin position="18"/>
        <end position="86"/>
    </location>
</feature>
<organism evidence="7 8">
    <name type="scientific">Solimicrobium silvestre</name>
    <dbReference type="NCBI Taxonomy" id="2099400"/>
    <lineage>
        <taxon>Bacteria</taxon>
        <taxon>Pseudomonadati</taxon>
        <taxon>Pseudomonadota</taxon>
        <taxon>Betaproteobacteria</taxon>
        <taxon>Burkholderiales</taxon>
        <taxon>Oxalobacteraceae</taxon>
        <taxon>Solimicrobium</taxon>
    </lineage>
</organism>
<dbReference type="Pfam" id="PF00392">
    <property type="entry name" value="GntR"/>
    <property type="match status" value="1"/>
</dbReference>
<dbReference type="CDD" id="cd00609">
    <property type="entry name" value="AAT_like"/>
    <property type="match status" value="1"/>
</dbReference>
<keyword evidence="2" id="KW-0663">Pyridoxal phosphate</keyword>
<evidence type="ECO:0000256" key="4">
    <source>
        <dbReference type="ARBA" id="ARBA00023125"/>
    </source>
</evidence>
<dbReference type="Pfam" id="PF00155">
    <property type="entry name" value="Aminotran_1_2"/>
    <property type="match status" value="1"/>
</dbReference>
<comment type="caution">
    <text evidence="7">The sequence shown here is derived from an EMBL/GenBank/DDBJ whole genome shotgun (WGS) entry which is preliminary data.</text>
</comment>
<comment type="similarity">
    <text evidence="1">In the C-terminal section; belongs to the class-I pyridoxal-phosphate-dependent aminotransferase family.</text>
</comment>
<dbReference type="GO" id="GO:0003700">
    <property type="term" value="F:DNA-binding transcription factor activity"/>
    <property type="evidence" value="ECO:0007669"/>
    <property type="project" value="InterPro"/>
</dbReference>
<sequence>MHLGGIESLKTIVRDSAEPLYRQIYNRYRQAIANGSLAPGARVPSVRTLASELQLSRNTVEVAYDLLIGEGYLLARGQAGTIVSPDIVPQKVKNAMAQPSAPISGATFYHAPGEQSPKPFQLGLPALDLFPHKIWSSLTAKQLRLQSQYLSYPNPAGYQPLREAISAYLHISRGLDCTSEQVFIAPGYRGVISLIGRTLLQPLDQLWLEDPCFPPARYLLAELGAQIVPVPVDQDGLIVAQGRARAPHARFALVTPAHQSPLGVTLSMERRLELLAWAEQNNAWIIEDDYDSEYRYEGRPPPALASLDEAGNVLYVGTFSKVLSPALRLSYVVVPKTLISRFNQTCGKMHDGCPLLLQGVTADFINGGYFSRHLKKMRHAYTQRRQIVISSMREVLGERLQFSAPASGLNLLARLDANEDDVKLAQQAKRQNMAVEALSARCLDTPCGKGLLLGFANIASSQQALTLATQLKHSLETSGSIVE</sequence>
<dbReference type="InterPro" id="IPR015424">
    <property type="entry name" value="PyrdxlP-dep_Trfase"/>
</dbReference>
<dbReference type="SUPFAM" id="SSF53383">
    <property type="entry name" value="PLP-dependent transferases"/>
    <property type="match status" value="1"/>
</dbReference>
<dbReference type="InterPro" id="IPR015421">
    <property type="entry name" value="PyrdxlP-dep_Trfase_major"/>
</dbReference>
<dbReference type="SUPFAM" id="SSF46785">
    <property type="entry name" value="Winged helix' DNA-binding domain"/>
    <property type="match status" value="1"/>
</dbReference>
<dbReference type="SMART" id="SM00345">
    <property type="entry name" value="HTH_GNTR"/>
    <property type="match status" value="1"/>
</dbReference>
<dbReference type="Gene3D" id="1.10.10.10">
    <property type="entry name" value="Winged helix-like DNA-binding domain superfamily/Winged helix DNA-binding domain"/>
    <property type="match status" value="1"/>
</dbReference>
<dbReference type="Gene3D" id="3.40.640.10">
    <property type="entry name" value="Type I PLP-dependent aspartate aminotransferase-like (Major domain)"/>
    <property type="match status" value="1"/>
</dbReference>
<evidence type="ECO:0000256" key="2">
    <source>
        <dbReference type="ARBA" id="ARBA00022898"/>
    </source>
</evidence>
<dbReference type="PANTHER" id="PTHR46577">
    <property type="entry name" value="HTH-TYPE TRANSCRIPTIONAL REGULATORY PROTEIN GABR"/>
    <property type="match status" value="1"/>
</dbReference>
<dbReference type="CDD" id="cd07377">
    <property type="entry name" value="WHTH_GntR"/>
    <property type="match status" value="1"/>
</dbReference>
<proteinExistence type="inferred from homology"/>
<dbReference type="OrthoDB" id="9804020at2"/>